<evidence type="ECO:0000313" key="1">
    <source>
        <dbReference type="EMBL" id="KEY69117.1"/>
    </source>
</evidence>
<evidence type="ECO:0008006" key="3">
    <source>
        <dbReference type="Google" id="ProtNLM"/>
    </source>
</evidence>
<evidence type="ECO:0000313" key="2">
    <source>
        <dbReference type="Proteomes" id="UP000028045"/>
    </source>
</evidence>
<accession>A0A084AUY8</accession>
<gene>
    <name evidence="1" type="ORF">S7711_11433</name>
</gene>
<dbReference type="CDD" id="cd12148">
    <property type="entry name" value="fungal_TF_MHR"/>
    <property type="match status" value="1"/>
</dbReference>
<name>A0A084AUY8_STACB</name>
<keyword evidence="2" id="KW-1185">Reference proteome</keyword>
<dbReference type="EMBL" id="KL648537">
    <property type="protein sequence ID" value="KEY69117.1"/>
    <property type="molecule type" value="Genomic_DNA"/>
</dbReference>
<organism evidence="1 2">
    <name type="scientific">Stachybotrys chartarum (strain CBS 109288 / IBT 7711)</name>
    <name type="common">Toxic black mold</name>
    <name type="synonym">Stilbospora chartarum</name>
    <dbReference type="NCBI Taxonomy" id="1280523"/>
    <lineage>
        <taxon>Eukaryota</taxon>
        <taxon>Fungi</taxon>
        <taxon>Dikarya</taxon>
        <taxon>Ascomycota</taxon>
        <taxon>Pezizomycotina</taxon>
        <taxon>Sordariomycetes</taxon>
        <taxon>Hypocreomycetidae</taxon>
        <taxon>Hypocreales</taxon>
        <taxon>Stachybotryaceae</taxon>
        <taxon>Stachybotrys</taxon>
    </lineage>
</organism>
<reference evidence="1 2" key="1">
    <citation type="journal article" date="2014" name="BMC Genomics">
        <title>Comparative genome sequencing reveals chemotype-specific gene clusters in the toxigenic black mold Stachybotrys.</title>
        <authorList>
            <person name="Semeiks J."/>
            <person name="Borek D."/>
            <person name="Otwinowski Z."/>
            <person name="Grishin N.V."/>
        </authorList>
    </citation>
    <scope>NUCLEOTIDE SEQUENCE [LARGE SCALE GENOMIC DNA]</scope>
    <source>
        <strain evidence="2">CBS 109288 / IBT 7711</strain>
    </source>
</reference>
<dbReference type="Proteomes" id="UP000028045">
    <property type="component" value="Unassembled WGS sequence"/>
</dbReference>
<dbReference type="AlphaFoldDB" id="A0A084AUY8"/>
<dbReference type="HOGENOM" id="CLU_1670535_0_0_1"/>
<sequence>MDPHHPRCQPPVPRSWQALPCTLKSPSPEPWCTLIRPNIPAELGRPPPPEVARMLFMTYFQTWHRFFPFLHGPTVGKDIELLYLSPADVLSFNPAGPRPAQDREPSLPLAHAIILQCLFNLLSLHEKVQLPAISRIDRPIKFLSYFLELATKGDISSI</sequence>
<dbReference type="OrthoDB" id="3266505at2759"/>
<proteinExistence type="predicted"/>
<protein>
    <recommendedName>
        <fullName evidence="3">Transcription factor domain-containing protein</fullName>
    </recommendedName>
</protein>